<protein>
    <recommendedName>
        <fullName evidence="6">Pre-mRNA polyadenylation factor Fip1 domain-containing protein</fullName>
    </recommendedName>
</protein>
<organism evidence="7 8">
    <name type="scientific">Plasmodium reichenowi</name>
    <dbReference type="NCBI Taxonomy" id="5854"/>
    <lineage>
        <taxon>Eukaryota</taxon>
        <taxon>Sar</taxon>
        <taxon>Alveolata</taxon>
        <taxon>Apicomplexa</taxon>
        <taxon>Aconoidasida</taxon>
        <taxon>Haemosporida</taxon>
        <taxon>Plasmodiidae</taxon>
        <taxon>Plasmodium</taxon>
        <taxon>Plasmodium (Laverania)</taxon>
    </lineage>
</organism>
<comment type="subcellular location">
    <subcellularLocation>
        <location evidence="1">Nucleus</location>
    </subcellularLocation>
</comment>
<evidence type="ECO:0000256" key="1">
    <source>
        <dbReference type="ARBA" id="ARBA00004123"/>
    </source>
</evidence>
<dbReference type="VEuPathDB" id="PlasmoDB:PRCDC_0931900"/>
<keyword evidence="3" id="KW-0507">mRNA processing</keyword>
<reference evidence="7" key="1">
    <citation type="submission" date="2014-01" db="EMBL/GenBank/DDBJ databases">
        <authorList>
            <person name="Aslett M."/>
        </authorList>
    </citation>
    <scope>NUCLEOTIDE SEQUENCE</scope>
    <source>
        <strain evidence="7">CDC</strain>
    </source>
</reference>
<dbReference type="Pfam" id="PF05182">
    <property type="entry name" value="Fip1"/>
    <property type="match status" value="1"/>
</dbReference>
<proteinExistence type="inferred from homology"/>
<dbReference type="AlphaFoldDB" id="A0A060RSH6"/>
<keyword evidence="8" id="KW-1185">Reference proteome</keyword>
<evidence type="ECO:0000313" key="7">
    <source>
        <dbReference type="EMBL" id="CDO64398.1"/>
    </source>
</evidence>
<dbReference type="Proteomes" id="UP000027581">
    <property type="component" value="Unassembled WGS sequence"/>
</dbReference>
<comment type="similarity">
    <text evidence="2">Belongs to the FIP1 family.</text>
</comment>
<reference evidence="7" key="2">
    <citation type="submission" date="2014-05" db="EMBL/GenBank/DDBJ databases">
        <title>The genome sequences of chimpanzee malaria parasites reveal the path to human adaptation.</title>
        <authorList>
            <person name="Otto T.D."/>
            <person name="Rayner J.C."/>
            <person name="Boehme U."/>
            <person name="Pain A."/>
            <person name="Spottiswoode N."/>
            <person name="Sanders M."/>
            <person name="Quail M."/>
            <person name="Ollomo B."/>
            <person name="Renaud F."/>
            <person name="Thomas A.W."/>
            <person name="Prugnolle F."/>
            <person name="Conway D.J."/>
            <person name="Newbold C."/>
            <person name="Berriman M."/>
        </authorList>
    </citation>
    <scope>NUCLEOTIDE SEQUENCE [LARGE SCALE GENOMIC DNA]</scope>
    <source>
        <strain evidence="7">CDC</strain>
    </source>
</reference>
<evidence type="ECO:0000256" key="2">
    <source>
        <dbReference type="ARBA" id="ARBA00007459"/>
    </source>
</evidence>
<sequence length="248" mass="29227">MEESDEDDNIQVIVFGNSSEAKFDDFYREEDIKKEEIQDNINDAIVPNESNEQDKAQNEDVDLESKVQKATKENKVFMKYDYTHEKPWSNHGDKSMWFNYNFDEHTFKEWVQKHIDRKLEKQQNYQIENTDNYFFEDTFKDNTMNTSSVNNHSMQGIKSFPSKNMNPFNTTKLIEPNGSPNDTSNKMDKIKNNNNNKNNKNNSNNINNSNNKNNSNTNNRSDNNQTTTNTNNDLKQFQNLINFLKQNN</sequence>
<feature type="compositionally biased region" description="Low complexity" evidence="5">
    <location>
        <begin position="192"/>
        <end position="232"/>
    </location>
</feature>
<dbReference type="PhylomeDB" id="A0A060RSH6"/>
<feature type="compositionally biased region" description="Polar residues" evidence="5">
    <location>
        <begin position="146"/>
        <end position="183"/>
    </location>
</feature>
<name>A0A060RSH6_PLARE</name>
<dbReference type="EMBL" id="HG810770">
    <property type="protein sequence ID" value="CDO64398.1"/>
    <property type="molecule type" value="Genomic_DNA"/>
</dbReference>
<keyword evidence="4" id="KW-0539">Nucleus</keyword>
<dbReference type="InterPro" id="IPR007854">
    <property type="entry name" value="Fip1_dom"/>
</dbReference>
<evidence type="ECO:0000313" key="8">
    <source>
        <dbReference type="Proteomes" id="UP000027581"/>
    </source>
</evidence>
<evidence type="ECO:0000256" key="5">
    <source>
        <dbReference type="SAM" id="MobiDB-lite"/>
    </source>
</evidence>
<evidence type="ECO:0000256" key="3">
    <source>
        <dbReference type="ARBA" id="ARBA00022664"/>
    </source>
</evidence>
<gene>
    <name evidence="7" type="ORF">PRCDC_0931900</name>
</gene>
<evidence type="ECO:0000256" key="4">
    <source>
        <dbReference type="ARBA" id="ARBA00023242"/>
    </source>
</evidence>
<dbReference type="GO" id="GO:0005634">
    <property type="term" value="C:nucleus"/>
    <property type="evidence" value="ECO:0007669"/>
    <property type="project" value="UniProtKB-SubCell"/>
</dbReference>
<dbReference type="VEuPathDB" id="PlasmoDB:PRG01_0941500"/>
<dbReference type="GO" id="GO:0006397">
    <property type="term" value="P:mRNA processing"/>
    <property type="evidence" value="ECO:0007669"/>
    <property type="project" value="UniProtKB-KW"/>
</dbReference>
<feature type="region of interest" description="Disordered" evidence="5">
    <location>
        <begin position="146"/>
        <end position="235"/>
    </location>
</feature>
<feature type="domain" description="Pre-mRNA polyadenylation factor Fip1" evidence="6">
    <location>
        <begin position="81"/>
        <end position="114"/>
    </location>
</feature>
<accession>A0A060RSH6</accession>
<evidence type="ECO:0000259" key="6">
    <source>
        <dbReference type="Pfam" id="PF05182"/>
    </source>
</evidence>